<dbReference type="KEGG" id="tsv:DSM104635_02473"/>
<keyword evidence="1 4" id="KW-0645">Protease</keyword>
<evidence type="ECO:0000256" key="1">
    <source>
        <dbReference type="ARBA" id="ARBA00022670"/>
    </source>
</evidence>
<dbReference type="InterPro" id="IPR001478">
    <property type="entry name" value="PDZ"/>
</dbReference>
<keyword evidence="2 4" id="KW-0378">Hydrolase</keyword>
<evidence type="ECO:0000313" key="5">
    <source>
        <dbReference type="Proteomes" id="UP000431269"/>
    </source>
</evidence>
<dbReference type="PANTHER" id="PTHR43343">
    <property type="entry name" value="PEPTIDASE S12"/>
    <property type="match status" value="1"/>
</dbReference>
<protein>
    <submittedName>
        <fullName evidence="4">Putative periplasmic serine endoprotease DegP-like</fullName>
        <ecNumber evidence="4">3.4.21.107</ecNumber>
    </submittedName>
</protein>
<dbReference type="Pfam" id="PF13365">
    <property type="entry name" value="Trypsin_2"/>
    <property type="match status" value="1"/>
</dbReference>
<evidence type="ECO:0000313" key="4">
    <source>
        <dbReference type="EMBL" id="QGZ95623.1"/>
    </source>
</evidence>
<dbReference type="GO" id="GO:0004252">
    <property type="term" value="F:serine-type endopeptidase activity"/>
    <property type="evidence" value="ECO:0007669"/>
    <property type="project" value="InterPro"/>
</dbReference>
<evidence type="ECO:0000259" key="3">
    <source>
        <dbReference type="PROSITE" id="PS50106"/>
    </source>
</evidence>
<reference evidence="5" key="1">
    <citation type="submission" date="2019-12" db="EMBL/GenBank/DDBJ databases">
        <title>Complete genome of Terracaulis silvestris 0127_4.</title>
        <authorList>
            <person name="Vieira S."/>
            <person name="Riedel T."/>
            <person name="Sproer C."/>
            <person name="Pascual J."/>
            <person name="Boedeker C."/>
            <person name="Overmann J."/>
        </authorList>
    </citation>
    <scope>NUCLEOTIDE SEQUENCE [LARGE SCALE GENOMIC DNA]</scope>
    <source>
        <strain evidence="5">0127_4</strain>
    </source>
</reference>
<dbReference type="EC" id="3.4.21.107" evidence="4"/>
<dbReference type="SUPFAM" id="SSF50494">
    <property type="entry name" value="Trypsin-like serine proteases"/>
    <property type="match status" value="1"/>
</dbReference>
<organism evidence="4 5">
    <name type="scientific">Terricaulis silvestris</name>
    <dbReference type="NCBI Taxonomy" id="2686094"/>
    <lineage>
        <taxon>Bacteria</taxon>
        <taxon>Pseudomonadati</taxon>
        <taxon>Pseudomonadota</taxon>
        <taxon>Alphaproteobacteria</taxon>
        <taxon>Caulobacterales</taxon>
        <taxon>Caulobacteraceae</taxon>
        <taxon>Terricaulis</taxon>
    </lineage>
</organism>
<evidence type="ECO:0000256" key="2">
    <source>
        <dbReference type="ARBA" id="ARBA00022801"/>
    </source>
</evidence>
<dbReference type="InterPro" id="IPR051201">
    <property type="entry name" value="Chloro_Bact_Ser_Proteases"/>
</dbReference>
<dbReference type="AlphaFoldDB" id="A0A6I6MWP6"/>
<dbReference type="PROSITE" id="PS50106">
    <property type="entry name" value="PDZ"/>
    <property type="match status" value="1"/>
</dbReference>
<dbReference type="Gene3D" id="2.40.10.120">
    <property type="match status" value="1"/>
</dbReference>
<dbReference type="EMBL" id="CP047045">
    <property type="protein sequence ID" value="QGZ95623.1"/>
    <property type="molecule type" value="Genomic_DNA"/>
</dbReference>
<dbReference type="GO" id="GO:0006508">
    <property type="term" value="P:proteolysis"/>
    <property type="evidence" value="ECO:0007669"/>
    <property type="project" value="UniProtKB-KW"/>
</dbReference>
<dbReference type="InterPro" id="IPR036034">
    <property type="entry name" value="PDZ_sf"/>
</dbReference>
<dbReference type="InterPro" id="IPR001940">
    <property type="entry name" value="Peptidase_S1C"/>
</dbReference>
<feature type="domain" description="PDZ" evidence="3">
    <location>
        <begin position="209"/>
        <end position="285"/>
    </location>
</feature>
<dbReference type="PANTHER" id="PTHR43343:SF3">
    <property type="entry name" value="PROTEASE DO-LIKE 8, CHLOROPLASTIC"/>
    <property type="match status" value="1"/>
</dbReference>
<gene>
    <name evidence="4" type="primary">mucD_1</name>
    <name evidence="4" type="ORF">DSM104635_02473</name>
</gene>
<name>A0A6I6MWP6_9CAUL</name>
<dbReference type="InterPro" id="IPR009003">
    <property type="entry name" value="Peptidase_S1_PA"/>
</dbReference>
<dbReference type="PRINTS" id="PR00834">
    <property type="entry name" value="PROTEASES2C"/>
</dbReference>
<accession>A0A6I6MWP6</accession>
<proteinExistence type="predicted"/>
<sequence>MIRVVEEIGPAVIGIRRTSRARDLYDGAGSGVIISPDGYALTNNHVVRGAGRIEGVLNDGSVTTAEIVGTDPDTDLALLRLNGRMHASAELGDSDALKVGELAIAIGNPLGLQATVTAGVISALRRTLRGESGRLIEDVIQTDAALNPGNSGGALVDGDGAVVGINTAIIGGAQGLCFAVPSNTAKLVIPELMRDGRVSRGWFGIAGQTQELSRALARRVGLDVGSGVLVAAVNSGGPAEAAGLRVGDVVLKLDGLSTPSVDAVHKVLTRDKIGRKVALDVLRDGVIVKLNLQVTERPDERRRA</sequence>
<dbReference type="Proteomes" id="UP000431269">
    <property type="component" value="Chromosome"/>
</dbReference>
<dbReference type="SUPFAM" id="SSF50156">
    <property type="entry name" value="PDZ domain-like"/>
    <property type="match status" value="1"/>
</dbReference>
<dbReference type="SMART" id="SM00228">
    <property type="entry name" value="PDZ"/>
    <property type="match status" value="1"/>
</dbReference>
<dbReference type="Pfam" id="PF13180">
    <property type="entry name" value="PDZ_2"/>
    <property type="match status" value="1"/>
</dbReference>
<dbReference type="Gene3D" id="2.30.42.10">
    <property type="match status" value="1"/>
</dbReference>
<keyword evidence="5" id="KW-1185">Reference proteome</keyword>